<keyword evidence="2 10" id="KW-0812">Transmembrane</keyword>
<evidence type="ECO:0000256" key="1">
    <source>
        <dbReference type="ARBA" id="ARBA00004370"/>
    </source>
</evidence>
<dbReference type="PROSITE" id="PS50268">
    <property type="entry name" value="CADHERIN_2"/>
    <property type="match status" value="4"/>
</dbReference>
<dbReference type="FunFam" id="2.60.40.60:FF:000092">
    <property type="entry name" value="Protocadherin 8"/>
    <property type="match status" value="1"/>
</dbReference>
<evidence type="ECO:0000256" key="10">
    <source>
        <dbReference type="SAM" id="Phobius"/>
    </source>
</evidence>
<dbReference type="PANTHER" id="PTHR24026:SF126">
    <property type="entry name" value="PROTOCADHERIN FAT 4"/>
    <property type="match status" value="1"/>
</dbReference>
<dbReference type="EMBL" id="UZAH01026597">
    <property type="protein sequence ID" value="VDO82917.1"/>
    <property type="molecule type" value="Genomic_DNA"/>
</dbReference>
<reference evidence="13 14" key="1">
    <citation type="submission" date="2018-11" db="EMBL/GenBank/DDBJ databases">
        <authorList>
            <consortium name="Pathogen Informatics"/>
        </authorList>
    </citation>
    <scope>NUCLEOTIDE SEQUENCE [LARGE SCALE GENOMIC DNA]</scope>
</reference>
<dbReference type="CDD" id="cd11304">
    <property type="entry name" value="Cadherin_repeat"/>
    <property type="match status" value="4"/>
</dbReference>
<dbReference type="GO" id="GO:0007156">
    <property type="term" value="P:homophilic cell adhesion via plasma membrane adhesion molecules"/>
    <property type="evidence" value="ECO:0007669"/>
    <property type="project" value="InterPro"/>
</dbReference>
<comment type="caution">
    <text evidence="9">Lacks conserved residue(s) required for the propagation of feature annotation.</text>
</comment>
<dbReference type="InterPro" id="IPR001791">
    <property type="entry name" value="Laminin_G"/>
</dbReference>
<keyword evidence="4 8" id="KW-0106">Calcium</keyword>
<dbReference type="PANTHER" id="PTHR24026">
    <property type="entry name" value="FAT ATYPICAL CADHERIN-RELATED"/>
    <property type="match status" value="1"/>
</dbReference>
<dbReference type="CDD" id="cd00110">
    <property type="entry name" value="LamG"/>
    <property type="match status" value="1"/>
</dbReference>
<feature type="domain" description="Laminin G" evidence="11">
    <location>
        <begin position="1070"/>
        <end position="1240"/>
    </location>
</feature>
<evidence type="ECO:0000259" key="11">
    <source>
        <dbReference type="PROSITE" id="PS50025"/>
    </source>
</evidence>
<dbReference type="Pfam" id="PF02210">
    <property type="entry name" value="Laminin_G_2"/>
    <property type="match status" value="1"/>
</dbReference>
<evidence type="ECO:0000256" key="9">
    <source>
        <dbReference type="PROSITE-ProRule" id="PRU00122"/>
    </source>
</evidence>
<evidence type="ECO:0000313" key="14">
    <source>
        <dbReference type="Proteomes" id="UP000050761"/>
    </source>
</evidence>
<reference evidence="15" key="2">
    <citation type="submission" date="2019-09" db="UniProtKB">
        <authorList>
            <consortium name="WormBaseParasite"/>
        </authorList>
    </citation>
    <scope>IDENTIFICATION</scope>
</reference>
<protein>
    <submittedName>
        <fullName evidence="15">LAM_G_DOMAIN domain-containing protein</fullName>
    </submittedName>
</protein>
<dbReference type="Pfam" id="PF00028">
    <property type="entry name" value="Cadherin"/>
    <property type="match status" value="2"/>
</dbReference>
<dbReference type="Gene3D" id="2.10.25.10">
    <property type="entry name" value="Laminin"/>
    <property type="match status" value="1"/>
</dbReference>
<keyword evidence="14" id="KW-1185">Reference proteome</keyword>
<feature type="transmembrane region" description="Helical" evidence="10">
    <location>
        <begin position="1255"/>
        <end position="1279"/>
    </location>
</feature>
<dbReference type="SMART" id="SM00112">
    <property type="entry name" value="CA"/>
    <property type="match status" value="3"/>
</dbReference>
<dbReference type="GO" id="GO:0005509">
    <property type="term" value="F:calcium ion binding"/>
    <property type="evidence" value="ECO:0007669"/>
    <property type="project" value="UniProtKB-UniRule"/>
</dbReference>
<evidence type="ECO:0000256" key="7">
    <source>
        <dbReference type="ARBA" id="ARBA00023157"/>
    </source>
</evidence>
<dbReference type="WBParaSite" id="HPBE_0000993401-mRNA-1">
    <property type="protein sequence ID" value="HPBE_0000993401-mRNA-1"/>
    <property type="gene ID" value="HPBE_0000993401"/>
</dbReference>
<dbReference type="Proteomes" id="UP000050761">
    <property type="component" value="Unassembled WGS sequence"/>
</dbReference>
<sequence length="1354" mass="146898">MAEHRLVVLAVDHGEPPLSAETTLKITILDEDDNSPKFSHLFHSEIPEDLAVGSPILLISATDPDGYGNHTFSIDNETETPFTIDPQSGQIFLRKPLDREQESSYRLRVRVSDGTWAVQTGAAINVLDVNDNAPSFGKSAYLFVVNESQVNQSIGKVHADDADEGANGVVRYCLHRDVRYISLDTVTGELRLLSVPDRSVITVRATAQDEGIPAMVSSVSVTVVFAPLDMGSCEIAVDRSTAGKGAKLGNLEELCSDVVDGEVIRRFLSDESTLRIRAEGELMLAKDLNQNLRIDLLSETAAGTATVVHLMIVLDGGNINSPHFNDKIFRFAVPESVVDGEVVGMVEATDADAGLAGRLRYRGESLRGDLPFRVLSNGSIVVTQSLDYEAQRRYVFNVTAMDSTAQVVIDLLDVDDNAPVNEDVDLVYAMTTTDDVVCPLVSDVDTANSDLRFSTPNGATEAVGCLSIPSELPATVAWTVTDGSQATVLKIIIVDMLAKEPAIHDVNVTVSDSASEGTIVSSYEASAIFGEGEKQLSFESNDVKVTGRRGISDYQAIVYAKSRFGRILKSSKLLIAATKIAPSPVFPDASLSLSVDQMTALNTVVHDFKMTVPSNCRLEILDEDACQVICGNSTRSRCEVKVTVVPMAAEDRPIVSFIRENVSSVMIARLTGAHGRKLSTYRIGDRRRRELFTVTPENALMSLRPLNRSIRSVYDVPVVEQPETGRPTTRSYLVFVDADAENRPTPSRLNATVVLADMEEADLDFSRIALGHVASCNPVDSDDFEVVITYIRMVAVRVSEELKTSALQMVLYADEAGVADLLFELQRSYADLTFYPLAADVVETHRTTLSMSVLDRNGRVISASDTHDIVRSFFQRDDFPHALLRSVKTSLCEADTCAHGGRCQQLLLLRSNSLSFFGTESLWSIPSGIAGIRCECPGGYSGEFCEEVKQCVHDSCPDGQQCSSKIDCQQSCTDGCVNGVCFGDVCECRFGFSGANCSLQVSGSSRHPTKRPDELKKATSKARTVSCSDLNCGDGHCHAESGRPICQCIGGFQALDCSQATKSVTTTEGSITLTPTKRLLTVLAATNSEHEAFCNGSLSIGIDFRTRVSEGTIVALSYEAQFAVIEVHASVVRYRVFDSYRTPVEITLDGKTVDDGNWHQITFKVDGIGKQARSRVVLPSVISSDLKRIQLGVNGSKGQFSGCLRRLIVNGQLEPLDVEDDNHSSQSFSRNVSGDVSVGCSLGTTHLALLQKPGVLASLLCLAVLAAAVIAVITVARVIRRREAPDRSSSTWRRTQEIDAYAMHKPQPRGHLNRAMTSSLEGPIYASADGYETPINKGSRDGPPPGVYRNMAYF</sequence>
<feature type="domain" description="Cadherin" evidence="12">
    <location>
        <begin position="38"/>
        <end position="136"/>
    </location>
</feature>
<evidence type="ECO:0000259" key="12">
    <source>
        <dbReference type="PROSITE" id="PS50268"/>
    </source>
</evidence>
<dbReference type="SMART" id="SM00282">
    <property type="entry name" value="LamG"/>
    <property type="match status" value="1"/>
</dbReference>
<dbReference type="GO" id="GO:0005886">
    <property type="term" value="C:plasma membrane"/>
    <property type="evidence" value="ECO:0007669"/>
    <property type="project" value="UniProtKB-SubCell"/>
</dbReference>
<evidence type="ECO:0000256" key="5">
    <source>
        <dbReference type="ARBA" id="ARBA00022989"/>
    </source>
</evidence>
<evidence type="ECO:0000313" key="15">
    <source>
        <dbReference type="WBParaSite" id="HPBE_0000993401-mRNA-1"/>
    </source>
</evidence>
<keyword evidence="3" id="KW-0677">Repeat</keyword>
<evidence type="ECO:0000256" key="6">
    <source>
        <dbReference type="ARBA" id="ARBA00023136"/>
    </source>
</evidence>
<dbReference type="PROSITE" id="PS00232">
    <property type="entry name" value="CADHERIN_1"/>
    <property type="match status" value="1"/>
</dbReference>
<dbReference type="PRINTS" id="PR00205">
    <property type="entry name" value="CADHERIN"/>
</dbReference>
<feature type="domain" description="Cadherin" evidence="12">
    <location>
        <begin position="137"/>
        <end position="223"/>
    </location>
</feature>
<accession>A0A3P7ZFR9</accession>
<comment type="subcellular location">
    <subcellularLocation>
        <location evidence="1">Membrane</location>
    </subcellularLocation>
</comment>
<dbReference type="InterPro" id="IPR013320">
    <property type="entry name" value="ConA-like_dom_sf"/>
</dbReference>
<keyword evidence="6 10" id="KW-0472">Membrane</keyword>
<evidence type="ECO:0000256" key="8">
    <source>
        <dbReference type="PROSITE-ProRule" id="PRU00043"/>
    </source>
</evidence>
<dbReference type="GO" id="GO:0009653">
    <property type="term" value="P:anatomical structure morphogenesis"/>
    <property type="evidence" value="ECO:0007669"/>
    <property type="project" value="UniProtKB-ARBA"/>
</dbReference>
<evidence type="ECO:0000313" key="13">
    <source>
        <dbReference type="EMBL" id="VDO82917.1"/>
    </source>
</evidence>
<proteinExistence type="predicted"/>
<dbReference type="PROSITE" id="PS00022">
    <property type="entry name" value="EGF_1"/>
    <property type="match status" value="1"/>
</dbReference>
<dbReference type="InterPro" id="IPR000742">
    <property type="entry name" value="EGF"/>
</dbReference>
<dbReference type="InterPro" id="IPR015919">
    <property type="entry name" value="Cadherin-like_sf"/>
</dbReference>
<dbReference type="PROSITE" id="PS50025">
    <property type="entry name" value="LAM_G_DOMAIN"/>
    <property type="match status" value="1"/>
</dbReference>
<evidence type="ECO:0000256" key="2">
    <source>
        <dbReference type="ARBA" id="ARBA00022692"/>
    </source>
</evidence>
<dbReference type="SUPFAM" id="SSF49899">
    <property type="entry name" value="Concanavalin A-like lectins/glucanases"/>
    <property type="match status" value="1"/>
</dbReference>
<evidence type="ECO:0000256" key="3">
    <source>
        <dbReference type="ARBA" id="ARBA00022737"/>
    </source>
</evidence>
<name>A0A3P7ZFR9_HELPZ</name>
<dbReference type="PROSITE" id="PS01186">
    <property type="entry name" value="EGF_2"/>
    <property type="match status" value="1"/>
</dbReference>
<gene>
    <name evidence="13" type="ORF">HPBE_LOCUS9935</name>
</gene>
<dbReference type="SMART" id="SM00181">
    <property type="entry name" value="EGF"/>
    <property type="match status" value="3"/>
</dbReference>
<feature type="domain" description="Cadherin" evidence="12">
    <location>
        <begin position="325"/>
        <end position="421"/>
    </location>
</feature>
<dbReference type="InterPro" id="IPR020894">
    <property type="entry name" value="Cadherin_CS"/>
</dbReference>
<dbReference type="Gene3D" id="2.60.120.200">
    <property type="match status" value="1"/>
</dbReference>
<keyword evidence="5 10" id="KW-1133">Transmembrane helix</keyword>
<dbReference type="InterPro" id="IPR002126">
    <property type="entry name" value="Cadherin-like_dom"/>
</dbReference>
<keyword evidence="7" id="KW-1015">Disulfide bond</keyword>
<organism evidence="13">
    <name type="scientific">Heligmosomoides polygyrus</name>
    <name type="common">Parasitic roundworm</name>
    <dbReference type="NCBI Taxonomy" id="6339"/>
    <lineage>
        <taxon>Eukaryota</taxon>
        <taxon>Metazoa</taxon>
        <taxon>Ecdysozoa</taxon>
        <taxon>Nematoda</taxon>
        <taxon>Chromadorea</taxon>
        <taxon>Rhabditida</taxon>
        <taxon>Rhabditina</taxon>
        <taxon>Rhabditomorpha</taxon>
        <taxon>Strongyloidea</taxon>
        <taxon>Heligmosomidae</taxon>
        <taxon>Heligmosomoides</taxon>
    </lineage>
</organism>
<dbReference type="Gene3D" id="2.60.40.60">
    <property type="entry name" value="Cadherins"/>
    <property type="match status" value="4"/>
</dbReference>
<dbReference type="SUPFAM" id="SSF49313">
    <property type="entry name" value="Cadherin-like"/>
    <property type="match status" value="4"/>
</dbReference>
<evidence type="ECO:0000256" key="4">
    <source>
        <dbReference type="ARBA" id="ARBA00022837"/>
    </source>
</evidence>
<dbReference type="OrthoDB" id="6252479at2759"/>
<feature type="domain" description="Cadherin" evidence="12">
    <location>
        <begin position="4"/>
        <end position="38"/>
    </location>
</feature>